<evidence type="ECO:0000256" key="3">
    <source>
        <dbReference type="ARBA" id="ARBA00022989"/>
    </source>
</evidence>
<feature type="transmembrane region" description="Helical" evidence="7">
    <location>
        <begin position="189"/>
        <end position="211"/>
    </location>
</feature>
<comment type="subcellular location">
    <subcellularLocation>
        <location evidence="1">Membrane</location>
        <topology evidence="1">Multi-pass membrane protein</topology>
    </subcellularLocation>
</comment>
<feature type="region of interest" description="Disordered" evidence="6">
    <location>
        <begin position="355"/>
        <end position="376"/>
    </location>
</feature>
<feature type="transmembrane region" description="Helical" evidence="7">
    <location>
        <begin position="223"/>
        <end position="241"/>
    </location>
</feature>
<feature type="transmembrane region" description="Helical" evidence="7">
    <location>
        <begin position="103"/>
        <end position="126"/>
    </location>
</feature>
<keyword evidence="3 7" id="KW-1133">Transmembrane helix</keyword>
<dbReference type="InterPro" id="IPR049326">
    <property type="entry name" value="Rhodopsin_dom_fungi"/>
</dbReference>
<comment type="similarity">
    <text evidence="5">Belongs to the SAT4 family.</text>
</comment>
<comment type="caution">
    <text evidence="9">The sequence shown here is derived from an EMBL/GenBank/DDBJ whole genome shotgun (WGS) entry which is preliminary data.</text>
</comment>
<accession>A0A9P6VH71</accession>
<gene>
    <name evidence="9" type="ORF">D0Z07_5956</name>
</gene>
<evidence type="ECO:0000256" key="6">
    <source>
        <dbReference type="SAM" id="MobiDB-lite"/>
    </source>
</evidence>
<keyword evidence="4 7" id="KW-0472">Membrane</keyword>
<dbReference type="InterPro" id="IPR052337">
    <property type="entry name" value="SAT4-like"/>
</dbReference>
<evidence type="ECO:0000256" key="2">
    <source>
        <dbReference type="ARBA" id="ARBA00022692"/>
    </source>
</evidence>
<keyword evidence="10" id="KW-1185">Reference proteome</keyword>
<dbReference type="GO" id="GO:0016020">
    <property type="term" value="C:membrane"/>
    <property type="evidence" value="ECO:0007669"/>
    <property type="project" value="UniProtKB-SubCell"/>
</dbReference>
<evidence type="ECO:0000256" key="4">
    <source>
        <dbReference type="ARBA" id="ARBA00023136"/>
    </source>
</evidence>
<organism evidence="9 10">
    <name type="scientific">Hyphodiscus hymeniophilus</name>
    <dbReference type="NCBI Taxonomy" id="353542"/>
    <lineage>
        <taxon>Eukaryota</taxon>
        <taxon>Fungi</taxon>
        <taxon>Dikarya</taxon>
        <taxon>Ascomycota</taxon>
        <taxon>Pezizomycotina</taxon>
        <taxon>Leotiomycetes</taxon>
        <taxon>Helotiales</taxon>
        <taxon>Hyphodiscaceae</taxon>
        <taxon>Hyphodiscus</taxon>
    </lineage>
</organism>
<dbReference type="PANTHER" id="PTHR33048">
    <property type="entry name" value="PTH11-LIKE INTEGRAL MEMBRANE PROTEIN (AFU_ORTHOLOGUE AFUA_5G11245)"/>
    <property type="match status" value="1"/>
</dbReference>
<evidence type="ECO:0000313" key="10">
    <source>
        <dbReference type="Proteomes" id="UP000785200"/>
    </source>
</evidence>
<feature type="transmembrane region" description="Helical" evidence="7">
    <location>
        <begin position="138"/>
        <end position="159"/>
    </location>
</feature>
<evidence type="ECO:0000256" key="7">
    <source>
        <dbReference type="SAM" id="Phobius"/>
    </source>
</evidence>
<feature type="domain" description="Rhodopsin" evidence="8">
    <location>
        <begin position="27"/>
        <end position="286"/>
    </location>
</feature>
<keyword evidence="2 7" id="KW-0812">Transmembrane</keyword>
<protein>
    <recommendedName>
        <fullName evidence="8">Rhodopsin domain-containing protein</fullName>
    </recommendedName>
</protein>
<feature type="transmembrane region" description="Helical" evidence="7">
    <location>
        <begin position="43"/>
        <end position="65"/>
    </location>
</feature>
<dbReference type="Pfam" id="PF20684">
    <property type="entry name" value="Fung_rhodopsin"/>
    <property type="match status" value="1"/>
</dbReference>
<feature type="transmembrane region" description="Helical" evidence="7">
    <location>
        <begin position="12"/>
        <end position="31"/>
    </location>
</feature>
<dbReference type="PANTHER" id="PTHR33048:SF96">
    <property type="entry name" value="INTEGRAL MEMBRANE PROTEIN"/>
    <property type="match status" value="1"/>
</dbReference>
<dbReference type="AlphaFoldDB" id="A0A9P6VH71"/>
<evidence type="ECO:0000313" key="9">
    <source>
        <dbReference type="EMBL" id="KAG0647852.1"/>
    </source>
</evidence>
<dbReference type="Proteomes" id="UP000785200">
    <property type="component" value="Unassembled WGS sequence"/>
</dbReference>
<name>A0A9P6VH71_9HELO</name>
<proteinExistence type="inferred from homology"/>
<sequence length="411" mass="45915">MALGGRGYQVVGLAYVFLVLSTISIFLRCYVRLRIVNSFGIDDVSAVIAWALFMINLAFAVTAAYHGVGQHASALPPAEIPMGLKVSTVSRYMGGCADKVVQWWFFCEPIFVLASMAIKFSIGIYLVRIAQKRAHRWVLWTAIVVMEVFSFFFFFLFIFQCTPSNYFWTQLTGGKGSCINLDTLVDITYTYSAIACATDWLYAIMPMLILWDVEMNIRTKVSVAILIGMGASASIATVIRIPYLKNFRNKPDFLFATTDVMIWTTVELGIGICAASLATIRPLLRKFIGGISTARSDGTTSALSWANPYRKGPGYVRSVSRNDVEEYELRHHVGASFHIEPDRETQAYSEKEVVRDEPNHPTIPTASLPHLKGRDTVGYQSKDNIGEREKSWREHGIVNSTVHCPESRATP</sequence>
<dbReference type="EMBL" id="VNKQ01000011">
    <property type="protein sequence ID" value="KAG0647852.1"/>
    <property type="molecule type" value="Genomic_DNA"/>
</dbReference>
<dbReference type="OrthoDB" id="3936451at2759"/>
<evidence type="ECO:0000256" key="1">
    <source>
        <dbReference type="ARBA" id="ARBA00004141"/>
    </source>
</evidence>
<evidence type="ECO:0000256" key="5">
    <source>
        <dbReference type="ARBA" id="ARBA00038359"/>
    </source>
</evidence>
<feature type="transmembrane region" description="Helical" evidence="7">
    <location>
        <begin position="261"/>
        <end position="280"/>
    </location>
</feature>
<reference evidence="9" key="1">
    <citation type="submission" date="2019-07" db="EMBL/GenBank/DDBJ databases">
        <title>Hyphodiscus hymeniophilus genome sequencing and assembly.</title>
        <authorList>
            <person name="Kramer G."/>
            <person name="Nodwell J."/>
        </authorList>
    </citation>
    <scope>NUCLEOTIDE SEQUENCE</scope>
    <source>
        <strain evidence="9">ATCC 34498</strain>
    </source>
</reference>
<evidence type="ECO:0000259" key="8">
    <source>
        <dbReference type="Pfam" id="PF20684"/>
    </source>
</evidence>